<dbReference type="GO" id="GO:0048471">
    <property type="term" value="C:perinuclear region of cytoplasm"/>
    <property type="evidence" value="ECO:0007669"/>
    <property type="project" value="TreeGrafter"/>
</dbReference>
<feature type="domain" description="Calponin-homology (CH)" evidence="4">
    <location>
        <begin position="154"/>
        <end position="259"/>
    </location>
</feature>
<protein>
    <submittedName>
        <fullName evidence="5">SYNE2 protein</fullName>
    </submittedName>
</protein>
<dbReference type="PROSITE" id="PS50021">
    <property type="entry name" value="CH"/>
    <property type="match status" value="2"/>
</dbReference>
<organism evidence="5 6">
    <name type="scientific">Emberiza fucata</name>
    <dbReference type="NCBI Taxonomy" id="337179"/>
    <lineage>
        <taxon>Eukaryota</taxon>
        <taxon>Metazoa</taxon>
        <taxon>Chordata</taxon>
        <taxon>Craniata</taxon>
        <taxon>Vertebrata</taxon>
        <taxon>Euteleostomi</taxon>
        <taxon>Archelosauria</taxon>
        <taxon>Archosauria</taxon>
        <taxon>Dinosauria</taxon>
        <taxon>Saurischia</taxon>
        <taxon>Theropoda</taxon>
        <taxon>Coelurosauria</taxon>
        <taxon>Aves</taxon>
        <taxon>Neognathae</taxon>
        <taxon>Neoaves</taxon>
        <taxon>Telluraves</taxon>
        <taxon>Australaves</taxon>
        <taxon>Passeriformes</taxon>
        <taxon>Passeroidea</taxon>
        <taxon>Fringillidae</taxon>
        <taxon>Emberizinae</taxon>
        <taxon>Emberizini</taxon>
        <taxon>Emberiza</taxon>
    </lineage>
</organism>
<dbReference type="Gene3D" id="1.10.418.10">
    <property type="entry name" value="Calponin-like domain"/>
    <property type="match status" value="2"/>
</dbReference>
<accession>A0A7K4V8M2</accession>
<reference evidence="5 6" key="1">
    <citation type="submission" date="2019-09" db="EMBL/GenBank/DDBJ databases">
        <title>Bird 10,000 Genomes (B10K) Project - Family phase.</title>
        <authorList>
            <person name="Zhang G."/>
        </authorList>
    </citation>
    <scope>NUCLEOTIDE SEQUENCE [LARGE SCALE GENOMIC DNA]</scope>
    <source>
        <strain evidence="5">B10K-DU-015-11</strain>
        <tissue evidence="5">Mixed tissue sample</tissue>
    </source>
</reference>
<dbReference type="PROSITE" id="PS00020">
    <property type="entry name" value="ACTININ_2"/>
    <property type="match status" value="1"/>
</dbReference>
<name>A0A7K4V8M2_9EMBE</name>
<gene>
    <name evidence="5" type="primary">Syne2_0</name>
    <name evidence="5" type="ORF">EMBFUC_R06464</name>
</gene>
<dbReference type="SMART" id="SM00033">
    <property type="entry name" value="CH"/>
    <property type="match status" value="2"/>
</dbReference>
<evidence type="ECO:0000256" key="3">
    <source>
        <dbReference type="SAM" id="MobiDB-lite"/>
    </source>
</evidence>
<evidence type="ECO:0000313" key="6">
    <source>
        <dbReference type="Proteomes" id="UP000580681"/>
    </source>
</evidence>
<evidence type="ECO:0000256" key="2">
    <source>
        <dbReference type="ARBA" id="ARBA00023203"/>
    </source>
</evidence>
<dbReference type="PANTHER" id="PTHR21524">
    <property type="entry name" value="SPECTRIN REPEAT CONTAINING NUCLEAR ENVELOPE PROTEIN 2"/>
    <property type="match status" value="1"/>
</dbReference>
<feature type="non-terminal residue" evidence="5">
    <location>
        <position position="494"/>
    </location>
</feature>
<comment type="caution">
    <text evidence="5">The sequence shown here is derived from an EMBL/GenBank/DDBJ whole genome shotgun (WGS) entry which is preliminary data.</text>
</comment>
<dbReference type="CDD" id="cd21244">
    <property type="entry name" value="CH_SYNE2_rpt2"/>
    <property type="match status" value="1"/>
</dbReference>
<evidence type="ECO:0000256" key="1">
    <source>
        <dbReference type="ARBA" id="ARBA00022737"/>
    </source>
</evidence>
<dbReference type="InterPro" id="IPR001589">
    <property type="entry name" value="Actinin_actin-bd_CS"/>
</dbReference>
<feature type="domain" description="Calponin-homology (CH)" evidence="4">
    <location>
        <begin position="4"/>
        <end position="109"/>
    </location>
</feature>
<dbReference type="FunFam" id="1.10.418.10:FF:000050">
    <property type="entry name" value="nesprin-2 isoform X2"/>
    <property type="match status" value="1"/>
</dbReference>
<dbReference type="PROSITE" id="PS00019">
    <property type="entry name" value="ACTININ_1"/>
    <property type="match status" value="1"/>
</dbReference>
<dbReference type="InterPro" id="IPR001715">
    <property type="entry name" value="CH_dom"/>
</dbReference>
<feature type="non-terminal residue" evidence="5">
    <location>
        <position position="1"/>
    </location>
</feature>
<dbReference type="Proteomes" id="UP000580681">
    <property type="component" value="Unassembled WGS sequence"/>
</dbReference>
<dbReference type="GO" id="GO:0006997">
    <property type="term" value="P:nucleus organization"/>
    <property type="evidence" value="ECO:0007669"/>
    <property type="project" value="TreeGrafter"/>
</dbReference>
<dbReference type="Pfam" id="PF00307">
    <property type="entry name" value="CH"/>
    <property type="match status" value="2"/>
</dbReference>
<dbReference type="GO" id="GO:0005635">
    <property type="term" value="C:nuclear envelope"/>
    <property type="evidence" value="ECO:0007669"/>
    <property type="project" value="TreeGrafter"/>
</dbReference>
<feature type="region of interest" description="Disordered" evidence="3">
    <location>
        <begin position="125"/>
        <end position="146"/>
    </location>
</feature>
<dbReference type="PANTHER" id="PTHR21524:SF5">
    <property type="entry name" value="SPECTRIN REPEAT CONTAINING NUCLEAR ENVELOPE PROTEIN 2"/>
    <property type="match status" value="1"/>
</dbReference>
<dbReference type="InterPro" id="IPR036872">
    <property type="entry name" value="CH_dom_sf"/>
</dbReference>
<dbReference type="AlphaFoldDB" id="A0A7K4V8M2"/>
<keyword evidence="2" id="KW-0009">Actin-binding</keyword>
<evidence type="ECO:0000259" key="4">
    <source>
        <dbReference type="PROSITE" id="PS50021"/>
    </source>
</evidence>
<dbReference type="SUPFAM" id="SSF47576">
    <property type="entry name" value="Calponin-homology domain, CH-domain"/>
    <property type="match status" value="1"/>
</dbReference>
<dbReference type="GO" id="GO:0007010">
    <property type="term" value="P:cytoskeleton organization"/>
    <property type="evidence" value="ECO:0007669"/>
    <property type="project" value="TreeGrafter"/>
</dbReference>
<keyword evidence="1" id="KW-0677">Repeat</keyword>
<dbReference type="GO" id="GO:0007097">
    <property type="term" value="P:nuclear migration"/>
    <property type="evidence" value="ECO:0007669"/>
    <property type="project" value="TreeGrafter"/>
</dbReference>
<sequence length="494" mass="56941">QREFTQKKTFTSWINSILAKHTPPYVVSDLYTDIQQGHLLLDLLEVLSGQHLPREKGFNTFQCRSNIENALTFLKSRSLKLINIHVADIIEGKPSIVLGLIWTIIFHFHIEELARTLACTYSQPSPDHPGAADSSPKANRSAKKSAKIKERWKMSATKALLLWAKEQCSLHGSVSVTDFKSSWRSGLAFLAIIQTLRPGLVDLEKAKARSNKENLKEAFRIAELELNIPRLLEPEDVDTVNPDEKSIMTYVAQFLQYSKNLPESEEDMQEKVREAMGWLAAQEEKLAKLLVETENETYYQKYKEMMSFMETFNQEKIPFLPVLSSKRGEAELSEGQQQMREEWDKVISQINEWKAKLDQMLPSPLDSIEAWLQEVERLQAEDLPDLQDPFKAMSVFREIIVIFKGLMDCFDSHLDTLQSFKNEDEKNMALVLPEKLEEMKRRLFSNIRSTNPSTFLEYHYGLCSAIANEVKLKLNIWDVKYGAKESVESLLENW</sequence>
<evidence type="ECO:0000313" key="5">
    <source>
        <dbReference type="EMBL" id="NWR18233.1"/>
    </source>
</evidence>
<keyword evidence="6" id="KW-1185">Reference proteome</keyword>
<dbReference type="EMBL" id="VYZJ01000249">
    <property type="protein sequence ID" value="NWR18233.1"/>
    <property type="molecule type" value="Genomic_DNA"/>
</dbReference>
<proteinExistence type="predicted"/>
<dbReference type="GO" id="GO:0003779">
    <property type="term" value="F:actin binding"/>
    <property type="evidence" value="ECO:0007669"/>
    <property type="project" value="UniProtKB-KW"/>
</dbReference>
<dbReference type="GO" id="GO:0019894">
    <property type="term" value="F:kinesin binding"/>
    <property type="evidence" value="ECO:0007669"/>
    <property type="project" value="TreeGrafter"/>
</dbReference>